<feature type="transmembrane region" description="Helical" evidence="6">
    <location>
        <begin position="65"/>
        <end position="91"/>
    </location>
</feature>
<dbReference type="SUPFAM" id="SSF103473">
    <property type="entry name" value="MFS general substrate transporter"/>
    <property type="match status" value="2"/>
</dbReference>
<evidence type="ECO:0000256" key="3">
    <source>
        <dbReference type="ARBA" id="ARBA00022989"/>
    </source>
</evidence>
<evidence type="ECO:0000256" key="5">
    <source>
        <dbReference type="SAM" id="MobiDB-lite"/>
    </source>
</evidence>
<feature type="region of interest" description="Disordered" evidence="5">
    <location>
        <begin position="1"/>
        <end position="41"/>
    </location>
</feature>
<feature type="transmembrane region" description="Helical" evidence="6">
    <location>
        <begin position="233"/>
        <end position="256"/>
    </location>
</feature>
<feature type="transmembrane region" description="Helical" evidence="6">
    <location>
        <begin position="334"/>
        <end position="353"/>
    </location>
</feature>
<keyword evidence="4 6" id="KW-0472">Membrane</keyword>
<feature type="compositionally biased region" description="Basic and acidic residues" evidence="5">
    <location>
        <begin position="19"/>
        <end position="31"/>
    </location>
</feature>
<evidence type="ECO:0000313" key="9">
    <source>
        <dbReference type="Proteomes" id="UP001329825"/>
    </source>
</evidence>
<keyword evidence="3 6" id="KW-1133">Transmembrane helix</keyword>
<comment type="subcellular location">
    <subcellularLocation>
        <location evidence="1">Membrane</location>
        <topology evidence="1">Multi-pass membrane protein</topology>
    </subcellularLocation>
</comment>
<organism evidence="8 9">
    <name type="scientific">Kwoniella shivajii</name>
    <dbReference type="NCBI Taxonomy" id="564305"/>
    <lineage>
        <taxon>Eukaryota</taxon>
        <taxon>Fungi</taxon>
        <taxon>Dikarya</taxon>
        <taxon>Basidiomycota</taxon>
        <taxon>Agaricomycotina</taxon>
        <taxon>Tremellomycetes</taxon>
        <taxon>Tremellales</taxon>
        <taxon>Cryptococcaceae</taxon>
        <taxon>Kwoniella</taxon>
    </lineage>
</organism>
<dbReference type="InterPro" id="IPR036259">
    <property type="entry name" value="MFS_trans_sf"/>
</dbReference>
<dbReference type="PROSITE" id="PS50850">
    <property type="entry name" value="MFS"/>
    <property type="match status" value="1"/>
</dbReference>
<feature type="transmembrane region" description="Helical" evidence="6">
    <location>
        <begin position="111"/>
        <end position="130"/>
    </location>
</feature>
<feature type="compositionally biased region" description="Polar residues" evidence="5">
    <location>
        <begin position="1"/>
        <end position="11"/>
    </location>
</feature>
<evidence type="ECO:0000256" key="2">
    <source>
        <dbReference type="ARBA" id="ARBA00022692"/>
    </source>
</evidence>
<keyword evidence="2 6" id="KW-0812">Transmembrane</keyword>
<dbReference type="Proteomes" id="UP001329825">
    <property type="component" value="Chromosome 8"/>
</dbReference>
<feature type="transmembrane region" description="Helical" evidence="6">
    <location>
        <begin position="142"/>
        <end position="160"/>
    </location>
</feature>
<feature type="domain" description="Major facilitator superfamily (MFS) profile" evidence="7">
    <location>
        <begin position="60"/>
        <end position="602"/>
    </location>
</feature>
<evidence type="ECO:0000256" key="6">
    <source>
        <dbReference type="SAM" id="Phobius"/>
    </source>
</evidence>
<feature type="transmembrane region" description="Helical" evidence="6">
    <location>
        <begin position="406"/>
        <end position="427"/>
    </location>
</feature>
<feature type="transmembrane region" description="Helical" evidence="6">
    <location>
        <begin position="204"/>
        <end position="227"/>
    </location>
</feature>
<dbReference type="Gene3D" id="1.20.1250.20">
    <property type="entry name" value="MFS general substrate transporter like domains"/>
    <property type="match status" value="2"/>
</dbReference>
<dbReference type="PANTHER" id="PTHR23501:SF58">
    <property type="entry name" value="LOW AFFINITY HEME TRANSPORTER STR3"/>
    <property type="match status" value="1"/>
</dbReference>
<accession>A0ABZ1D955</accession>
<feature type="transmembrane region" description="Helical" evidence="6">
    <location>
        <begin position="577"/>
        <end position="598"/>
    </location>
</feature>
<dbReference type="InterPro" id="IPR011701">
    <property type="entry name" value="MFS"/>
</dbReference>
<feature type="transmembrane region" description="Helical" evidence="6">
    <location>
        <begin position="172"/>
        <end position="192"/>
    </location>
</feature>
<dbReference type="InterPro" id="IPR020846">
    <property type="entry name" value="MFS_dom"/>
</dbReference>
<feature type="transmembrane region" description="Helical" evidence="6">
    <location>
        <begin position="499"/>
        <end position="523"/>
    </location>
</feature>
<gene>
    <name evidence="8" type="ORF">IL334_006161</name>
</gene>
<feature type="transmembrane region" description="Helical" evidence="6">
    <location>
        <begin position="434"/>
        <end position="454"/>
    </location>
</feature>
<protein>
    <recommendedName>
        <fullName evidence="7">Major facilitator superfamily (MFS) profile domain-containing protein</fullName>
    </recommendedName>
</protein>
<sequence length="630" mass="69489">MASNTESSVTQRPPFFNRQTEESVTKKHDPEQTGEGLHAPELLRDEETHNKLLVEQDVGVTKIEALYVVFTGWKIWLLWGSIALIANVYALQGSTTSTYLSFATSAFKSHALLGTIGVVTSIMTAVMRPFEAKIADLVSRPAALTMSVLFYCLGYITVAASKNVTDVAAGEVLYTIGTTGITAIMSILLADITSLQWRGLASGLYSAPYIYTAFIAGYITSGINAYSDNGWRWGFGMFVIMIPVLMAPAIGVLFWADSKAKRLGALSLAASSYTRRYTLGQEDGPKKSFTQSFVHWCVIIDVVGLLLMAFAWAMLLLPFTLYASAKNHWKNPSLIAMFVIGGILMIAFTVWELKFAKHPIMPKRILNRSLICSCVIDFSYYLSGYIHSTYYLSWVYVVVDWSARDYAFFSNITTVGLCLFGVAAGLIQRYTHRYKYLQVTGLCLRIIGQAIVYVQTRHTYRSAGLMVMGPVIISMGGACSVVGSQVAAQASVPHQDMALAMALLALWTRIGGAIGGAISAAIWTNQLPKHLQANLGQYLNQTQLTNIYGSIQVARAQKLHRELIIKSYLDTAWYLEVPTLILCVVPLIAGLLTTNFFLGENHNAIEDKKVVIHRDQDSIDEKLSKTRAEN</sequence>
<keyword evidence="9" id="KW-1185">Reference proteome</keyword>
<name>A0ABZ1D955_9TREE</name>
<dbReference type="PANTHER" id="PTHR23501">
    <property type="entry name" value="MAJOR FACILITATOR SUPERFAMILY"/>
    <property type="match status" value="1"/>
</dbReference>
<reference evidence="8 9" key="1">
    <citation type="submission" date="2024-01" db="EMBL/GenBank/DDBJ databases">
        <title>Comparative genomics of Cryptococcus and Kwoniella reveals pathogenesis evolution and contrasting modes of karyotype evolution via chromosome fusion or intercentromeric recombination.</title>
        <authorList>
            <person name="Coelho M.A."/>
            <person name="David-Palma M."/>
            <person name="Shea T."/>
            <person name="Bowers K."/>
            <person name="McGinley-Smith S."/>
            <person name="Mohammad A.W."/>
            <person name="Gnirke A."/>
            <person name="Yurkov A.M."/>
            <person name="Nowrousian M."/>
            <person name="Sun S."/>
            <person name="Cuomo C.A."/>
            <person name="Heitman J."/>
        </authorList>
    </citation>
    <scope>NUCLEOTIDE SEQUENCE [LARGE SCALE GENOMIC DNA]</scope>
    <source>
        <strain evidence="8">CBS 11374</strain>
    </source>
</reference>
<proteinExistence type="predicted"/>
<dbReference type="Pfam" id="PF07690">
    <property type="entry name" value="MFS_1"/>
    <property type="match status" value="1"/>
</dbReference>
<dbReference type="EMBL" id="CP141888">
    <property type="protein sequence ID" value="WRT69177.1"/>
    <property type="molecule type" value="Genomic_DNA"/>
</dbReference>
<evidence type="ECO:0000256" key="4">
    <source>
        <dbReference type="ARBA" id="ARBA00023136"/>
    </source>
</evidence>
<evidence type="ECO:0000256" key="1">
    <source>
        <dbReference type="ARBA" id="ARBA00004141"/>
    </source>
</evidence>
<dbReference type="GeneID" id="87958291"/>
<dbReference type="RefSeq" id="XP_062793916.1">
    <property type="nucleotide sequence ID" value="XM_062937865.1"/>
</dbReference>
<evidence type="ECO:0000259" key="7">
    <source>
        <dbReference type="PROSITE" id="PS50850"/>
    </source>
</evidence>
<feature type="transmembrane region" description="Helical" evidence="6">
    <location>
        <begin position="293"/>
        <end position="314"/>
    </location>
</feature>
<evidence type="ECO:0000313" key="8">
    <source>
        <dbReference type="EMBL" id="WRT69177.1"/>
    </source>
</evidence>
<feature type="transmembrane region" description="Helical" evidence="6">
    <location>
        <begin position="365"/>
        <end position="386"/>
    </location>
</feature>
<feature type="transmembrane region" description="Helical" evidence="6">
    <location>
        <begin position="466"/>
        <end position="487"/>
    </location>
</feature>